<evidence type="ECO:0000313" key="2">
    <source>
        <dbReference type="EMBL" id="THF82397.1"/>
    </source>
</evidence>
<comment type="caution">
    <text evidence="2">The sequence shown here is derived from an EMBL/GenBank/DDBJ whole genome shotgun (WGS) entry which is preliminary data.</text>
</comment>
<dbReference type="EMBL" id="SSNT01000002">
    <property type="protein sequence ID" value="THF82397.1"/>
    <property type="molecule type" value="Genomic_DNA"/>
</dbReference>
<dbReference type="Proteomes" id="UP000310334">
    <property type="component" value="Unassembled WGS sequence"/>
</dbReference>
<reference evidence="2 3" key="1">
    <citation type="submission" date="2019-04" db="EMBL/GenBank/DDBJ databases">
        <title>Bacillus sediminilitoris sp. nov., isolated from a tidal flat sediment on the East China Sea.</title>
        <authorList>
            <person name="Wei Y."/>
            <person name="Mao H."/>
            <person name="Fang J."/>
        </authorList>
    </citation>
    <scope>NUCLEOTIDE SEQUENCE [LARGE SCALE GENOMIC DNA]</scope>
    <source>
        <strain evidence="2 3">DSL-17</strain>
    </source>
</reference>
<evidence type="ECO:0000313" key="3">
    <source>
        <dbReference type="Proteomes" id="UP000310334"/>
    </source>
</evidence>
<proteinExistence type="predicted"/>
<protein>
    <submittedName>
        <fullName evidence="2">Uncharacterized protein</fullName>
    </submittedName>
</protein>
<organism evidence="2 3">
    <name type="scientific">Metabacillus sediminilitoris</name>
    <dbReference type="NCBI Taxonomy" id="2567941"/>
    <lineage>
        <taxon>Bacteria</taxon>
        <taxon>Bacillati</taxon>
        <taxon>Bacillota</taxon>
        <taxon>Bacilli</taxon>
        <taxon>Bacillales</taxon>
        <taxon>Bacillaceae</taxon>
        <taxon>Metabacillus</taxon>
    </lineage>
</organism>
<dbReference type="AlphaFoldDB" id="A0A4V3WG13"/>
<name>A0A4V3WG13_9BACI</name>
<evidence type="ECO:0000256" key="1">
    <source>
        <dbReference type="SAM" id="MobiDB-lite"/>
    </source>
</evidence>
<accession>A0A4V3WG13</accession>
<feature type="region of interest" description="Disordered" evidence="1">
    <location>
        <begin position="22"/>
        <end position="57"/>
    </location>
</feature>
<gene>
    <name evidence="2" type="ORF">E6W99_02915</name>
</gene>
<sequence>MIKVHIGCLIEIKVDRSLNETGNLQAGDMTGTDGNPSEGNDRLDGSQPTMNQGKPGSSVDANLVAYLEEKNNGEKYFVAVPSAQDAYSIC</sequence>
<feature type="compositionally biased region" description="Polar residues" evidence="1">
    <location>
        <begin position="46"/>
        <end position="55"/>
    </location>
</feature>
<dbReference type="RefSeq" id="WP_136351694.1">
    <property type="nucleotide sequence ID" value="NZ_CP046266.1"/>
</dbReference>
<keyword evidence="3" id="KW-1185">Reference proteome</keyword>